<feature type="domain" description="Zinc finger PHD-type" evidence="9">
    <location>
        <begin position="120"/>
        <end position="168"/>
    </location>
</feature>
<evidence type="ECO:0000256" key="1">
    <source>
        <dbReference type="ARBA" id="ARBA00004123"/>
    </source>
</evidence>
<dbReference type="PANTHER" id="PTHR13415:SF2">
    <property type="entry name" value="INTEGRATOR COMPLEX SUBUNIT 12"/>
    <property type="match status" value="1"/>
</dbReference>
<evidence type="ECO:0000256" key="5">
    <source>
        <dbReference type="ARBA" id="ARBA00022771"/>
    </source>
</evidence>
<dbReference type="Gene3D" id="3.30.40.10">
    <property type="entry name" value="Zinc/RING finger domain, C3HC4 (zinc finger)"/>
    <property type="match status" value="1"/>
</dbReference>
<feature type="region of interest" description="Disordered" evidence="8">
    <location>
        <begin position="173"/>
        <end position="265"/>
    </location>
</feature>
<protein>
    <recommendedName>
        <fullName evidence="3">Integrator complex subunit 12</fullName>
    </recommendedName>
</protein>
<dbReference type="GO" id="GO:0034472">
    <property type="term" value="P:snRNA 3'-end processing"/>
    <property type="evidence" value="ECO:0007669"/>
    <property type="project" value="TreeGrafter"/>
</dbReference>
<name>A0AA88IGK1_ARTSF</name>
<keyword evidence="4" id="KW-0479">Metal-binding</keyword>
<comment type="subcellular location">
    <subcellularLocation>
        <location evidence="1">Nucleus</location>
    </subcellularLocation>
</comment>
<dbReference type="Proteomes" id="UP001187531">
    <property type="component" value="Unassembled WGS sequence"/>
</dbReference>
<evidence type="ECO:0000256" key="3">
    <source>
        <dbReference type="ARBA" id="ARBA00016814"/>
    </source>
</evidence>
<dbReference type="InterPro" id="IPR039054">
    <property type="entry name" value="Int12_PHD"/>
</dbReference>
<evidence type="ECO:0000256" key="6">
    <source>
        <dbReference type="ARBA" id="ARBA00022833"/>
    </source>
</evidence>
<evidence type="ECO:0000259" key="9">
    <source>
        <dbReference type="SMART" id="SM00249"/>
    </source>
</evidence>
<accession>A0AA88IGK1</accession>
<organism evidence="10 11">
    <name type="scientific">Artemia franciscana</name>
    <name type="common">Brine shrimp</name>
    <name type="synonym">Artemia sanfranciscana</name>
    <dbReference type="NCBI Taxonomy" id="6661"/>
    <lineage>
        <taxon>Eukaryota</taxon>
        <taxon>Metazoa</taxon>
        <taxon>Ecdysozoa</taxon>
        <taxon>Arthropoda</taxon>
        <taxon>Crustacea</taxon>
        <taxon>Branchiopoda</taxon>
        <taxon>Anostraca</taxon>
        <taxon>Artemiidae</taxon>
        <taxon>Artemia</taxon>
    </lineage>
</organism>
<keyword evidence="11" id="KW-1185">Reference proteome</keyword>
<dbReference type="GO" id="GO:0008270">
    <property type="term" value="F:zinc ion binding"/>
    <property type="evidence" value="ECO:0007669"/>
    <property type="project" value="UniProtKB-KW"/>
</dbReference>
<dbReference type="SMART" id="SM00249">
    <property type="entry name" value="PHD"/>
    <property type="match status" value="1"/>
</dbReference>
<dbReference type="EMBL" id="JAVRJZ010000006">
    <property type="protein sequence ID" value="KAK2721477.1"/>
    <property type="molecule type" value="Genomic_DNA"/>
</dbReference>
<evidence type="ECO:0000313" key="10">
    <source>
        <dbReference type="EMBL" id="KAK2721477.1"/>
    </source>
</evidence>
<dbReference type="InterPro" id="IPR019787">
    <property type="entry name" value="Znf_PHD-finger"/>
</dbReference>
<dbReference type="PROSITE" id="PS01359">
    <property type="entry name" value="ZF_PHD_1"/>
    <property type="match status" value="1"/>
</dbReference>
<sequence>MASSDLDPAFQKALVLLHSKSKDSAEQMKALLEDFLRLKTGKEVKVKLPVNPPAKLIAKTGGIPVVDQELKRKSEKNEDLFDVPLSLRDNKRLKLDESSTKKATVAEEADDLVSEIMDFACLVCKGLDVSSGNQLVECRECSALYHQECHKPPISEQDVLAFTCTACLRSPKKLGQKTSGASGIKPSKSDAMSSISTSSSGKDLSYKKSEKDKQSSSSSKSSSSYSSKVGPHSPSSKSSSSGKSSKSLKSSSSSVTSTGFLQDADKRLQMLKKKAATKLTEKRKGK</sequence>
<evidence type="ECO:0000256" key="2">
    <source>
        <dbReference type="ARBA" id="ARBA00006009"/>
    </source>
</evidence>
<dbReference type="InterPro" id="IPR051776">
    <property type="entry name" value="Integrator_subunit_12"/>
</dbReference>
<comment type="similarity">
    <text evidence="2">Belongs to the Integrator subunit 12 family.</text>
</comment>
<evidence type="ECO:0000256" key="7">
    <source>
        <dbReference type="ARBA" id="ARBA00023242"/>
    </source>
</evidence>
<keyword evidence="5" id="KW-0863">Zinc-finger</keyword>
<dbReference type="AlphaFoldDB" id="A0AA88IGK1"/>
<feature type="compositionally biased region" description="Basic and acidic residues" evidence="8">
    <location>
        <begin position="204"/>
        <end position="214"/>
    </location>
</feature>
<keyword evidence="7" id="KW-0539">Nucleus</keyword>
<dbReference type="InterPro" id="IPR011011">
    <property type="entry name" value="Znf_FYVE_PHD"/>
</dbReference>
<dbReference type="InterPro" id="IPR001965">
    <property type="entry name" value="Znf_PHD"/>
</dbReference>
<dbReference type="SUPFAM" id="SSF57903">
    <property type="entry name" value="FYVE/PHD zinc finger"/>
    <property type="match status" value="1"/>
</dbReference>
<evidence type="ECO:0000313" key="11">
    <source>
        <dbReference type="Proteomes" id="UP001187531"/>
    </source>
</evidence>
<dbReference type="InterPro" id="IPR013083">
    <property type="entry name" value="Znf_RING/FYVE/PHD"/>
</dbReference>
<dbReference type="GO" id="GO:0032039">
    <property type="term" value="C:integrator complex"/>
    <property type="evidence" value="ECO:0007669"/>
    <property type="project" value="TreeGrafter"/>
</dbReference>
<proteinExistence type="inferred from homology"/>
<gene>
    <name evidence="10" type="ORF">QYM36_003683</name>
</gene>
<dbReference type="Pfam" id="PF00628">
    <property type="entry name" value="PHD"/>
    <property type="match status" value="1"/>
</dbReference>
<evidence type="ECO:0000256" key="8">
    <source>
        <dbReference type="SAM" id="MobiDB-lite"/>
    </source>
</evidence>
<feature type="compositionally biased region" description="Low complexity" evidence="8">
    <location>
        <begin position="189"/>
        <end position="203"/>
    </location>
</feature>
<keyword evidence="6" id="KW-0862">Zinc</keyword>
<reference evidence="10" key="1">
    <citation type="submission" date="2023-07" db="EMBL/GenBank/DDBJ databases">
        <title>Chromosome-level genome assembly of Artemia franciscana.</title>
        <authorList>
            <person name="Jo E."/>
        </authorList>
    </citation>
    <scope>NUCLEOTIDE SEQUENCE</scope>
    <source>
        <tissue evidence="10">Whole body</tissue>
    </source>
</reference>
<feature type="compositionally biased region" description="Low complexity" evidence="8">
    <location>
        <begin position="215"/>
        <end position="257"/>
    </location>
</feature>
<dbReference type="CDD" id="cd15501">
    <property type="entry name" value="PHD_Int12"/>
    <property type="match status" value="1"/>
</dbReference>
<evidence type="ECO:0000256" key="4">
    <source>
        <dbReference type="ARBA" id="ARBA00022723"/>
    </source>
</evidence>
<dbReference type="InterPro" id="IPR019786">
    <property type="entry name" value="Zinc_finger_PHD-type_CS"/>
</dbReference>
<dbReference type="PANTHER" id="PTHR13415">
    <property type="entry name" value="NUCLEAR FACTOR-RELATED"/>
    <property type="match status" value="1"/>
</dbReference>
<comment type="caution">
    <text evidence="10">The sequence shown here is derived from an EMBL/GenBank/DDBJ whole genome shotgun (WGS) entry which is preliminary data.</text>
</comment>